<dbReference type="InterPro" id="IPR005119">
    <property type="entry name" value="LysR_subst-bd"/>
</dbReference>
<dbReference type="PROSITE" id="PS50931">
    <property type="entry name" value="HTH_LYSR"/>
    <property type="match status" value="1"/>
</dbReference>
<organism evidence="6 7">
    <name type="scientific">Hartmannibacter diazotrophicus</name>
    <dbReference type="NCBI Taxonomy" id="1482074"/>
    <lineage>
        <taxon>Bacteria</taxon>
        <taxon>Pseudomonadati</taxon>
        <taxon>Pseudomonadota</taxon>
        <taxon>Alphaproteobacteria</taxon>
        <taxon>Hyphomicrobiales</taxon>
        <taxon>Pleomorphomonadaceae</taxon>
        <taxon>Hartmannibacter</taxon>
    </lineage>
</organism>
<dbReference type="AlphaFoldDB" id="A0A2C9D886"/>
<gene>
    <name evidence="6" type="primary">gltC_4</name>
    <name evidence="6" type="ORF">HDIA_2945</name>
</gene>
<dbReference type="KEGG" id="hdi:HDIA_2945"/>
<evidence type="ECO:0000313" key="6">
    <source>
        <dbReference type="EMBL" id="SON56486.1"/>
    </source>
</evidence>
<evidence type="ECO:0000259" key="5">
    <source>
        <dbReference type="PROSITE" id="PS50931"/>
    </source>
</evidence>
<dbReference type="Pfam" id="PF00126">
    <property type="entry name" value="HTH_1"/>
    <property type="match status" value="1"/>
</dbReference>
<comment type="similarity">
    <text evidence="1">Belongs to the LysR transcriptional regulatory family.</text>
</comment>
<dbReference type="GO" id="GO:0003700">
    <property type="term" value="F:DNA-binding transcription factor activity"/>
    <property type="evidence" value="ECO:0007669"/>
    <property type="project" value="InterPro"/>
</dbReference>
<dbReference type="GO" id="GO:0005829">
    <property type="term" value="C:cytosol"/>
    <property type="evidence" value="ECO:0007669"/>
    <property type="project" value="TreeGrafter"/>
</dbReference>
<dbReference type="InterPro" id="IPR036388">
    <property type="entry name" value="WH-like_DNA-bd_sf"/>
</dbReference>
<dbReference type="OrthoDB" id="7260751at2"/>
<protein>
    <submittedName>
        <fullName evidence="6">HTH-type transcriptional regulator GltC</fullName>
    </submittedName>
</protein>
<evidence type="ECO:0000256" key="3">
    <source>
        <dbReference type="ARBA" id="ARBA00023125"/>
    </source>
</evidence>
<evidence type="ECO:0000313" key="7">
    <source>
        <dbReference type="Proteomes" id="UP000223606"/>
    </source>
</evidence>
<accession>A0A2C9D886</accession>
<proteinExistence type="inferred from homology"/>
<dbReference type="RefSeq" id="WP_099556864.1">
    <property type="nucleotide sequence ID" value="NZ_LT960614.1"/>
</dbReference>
<name>A0A2C9D886_9HYPH</name>
<keyword evidence="3" id="KW-0238">DNA-binding</keyword>
<dbReference type="PANTHER" id="PTHR30419">
    <property type="entry name" value="HTH-TYPE TRANSCRIPTIONAL REGULATOR YBHD"/>
    <property type="match status" value="1"/>
</dbReference>
<keyword evidence="2" id="KW-0805">Transcription regulation</keyword>
<dbReference type="PANTHER" id="PTHR30419:SF2">
    <property type="entry name" value="LYSR FAMILY TRANSCRIPTIONAL REGULATOR"/>
    <property type="match status" value="1"/>
</dbReference>
<reference evidence="7" key="1">
    <citation type="submission" date="2017-09" db="EMBL/GenBank/DDBJ databases">
        <title>Genome sequence of Nannocystis excedens DSM 71.</title>
        <authorList>
            <person name="Blom J."/>
        </authorList>
    </citation>
    <scope>NUCLEOTIDE SEQUENCE [LARGE SCALE GENOMIC DNA]</scope>
    <source>
        <strain evidence="7">type strain: E19</strain>
    </source>
</reference>
<evidence type="ECO:0000256" key="4">
    <source>
        <dbReference type="ARBA" id="ARBA00023163"/>
    </source>
</evidence>
<keyword evidence="4" id="KW-0804">Transcription</keyword>
<dbReference type="Pfam" id="PF03466">
    <property type="entry name" value="LysR_substrate"/>
    <property type="match status" value="1"/>
</dbReference>
<keyword evidence="7" id="KW-1185">Reference proteome</keyword>
<feature type="domain" description="HTH lysR-type" evidence="5">
    <location>
        <begin position="8"/>
        <end position="65"/>
    </location>
</feature>
<dbReference type="GO" id="GO:0003677">
    <property type="term" value="F:DNA binding"/>
    <property type="evidence" value="ECO:0007669"/>
    <property type="project" value="UniProtKB-KW"/>
</dbReference>
<evidence type="ECO:0000256" key="1">
    <source>
        <dbReference type="ARBA" id="ARBA00009437"/>
    </source>
</evidence>
<dbReference type="EMBL" id="LT960614">
    <property type="protein sequence ID" value="SON56486.1"/>
    <property type="molecule type" value="Genomic_DNA"/>
</dbReference>
<dbReference type="Gene3D" id="1.10.10.10">
    <property type="entry name" value="Winged helix-like DNA-binding domain superfamily/Winged helix DNA-binding domain"/>
    <property type="match status" value="1"/>
</dbReference>
<dbReference type="Gene3D" id="3.40.190.290">
    <property type="match status" value="1"/>
</dbReference>
<dbReference type="Proteomes" id="UP000223606">
    <property type="component" value="Chromosome 1"/>
</dbReference>
<sequence length="317" mass="34416">MDDRIRHLLSPSLRYFAAAARYGSFRAAARELNVASSAVNRQIIALEEVLETKLFERIGRKIQLSTTGEILLRHVSSTVRGLEGMTGEFDALRGLKIGRVRVATVESVGEDLLPDILSRFSAAYPGIDIAVTLTISDEAEKLVLLGEVDVGLTFNPRERAALDIGFRRNLRIGAVVTPDHPLAKARTIGLADCMAYPLALPSKGLSLRHALDSTAVMRGGGYRMQVEANSLRLMKQVARGGHVVAFQTRIGMEPDLADRTLVFCPLSDADLPIDQFAVISRASGTLKLAPATFHTFVVQELARILAVDDADTASSRP</sequence>
<dbReference type="InterPro" id="IPR050950">
    <property type="entry name" value="HTH-type_LysR_regulators"/>
</dbReference>
<dbReference type="SUPFAM" id="SSF46785">
    <property type="entry name" value="Winged helix' DNA-binding domain"/>
    <property type="match status" value="1"/>
</dbReference>
<dbReference type="SUPFAM" id="SSF53850">
    <property type="entry name" value="Periplasmic binding protein-like II"/>
    <property type="match status" value="1"/>
</dbReference>
<dbReference type="InterPro" id="IPR036390">
    <property type="entry name" value="WH_DNA-bd_sf"/>
</dbReference>
<dbReference type="InterPro" id="IPR000847">
    <property type="entry name" value="LysR_HTH_N"/>
</dbReference>
<evidence type="ECO:0000256" key="2">
    <source>
        <dbReference type="ARBA" id="ARBA00023015"/>
    </source>
</evidence>